<dbReference type="RefSeq" id="WP_285661263.1">
    <property type="nucleotide sequence ID" value="NZ_BSTX01000001.1"/>
</dbReference>
<evidence type="ECO:0008006" key="11">
    <source>
        <dbReference type="Google" id="ProtNLM"/>
    </source>
</evidence>
<evidence type="ECO:0000256" key="2">
    <source>
        <dbReference type="ARBA" id="ARBA00022741"/>
    </source>
</evidence>
<dbReference type="GO" id="GO:0140662">
    <property type="term" value="F:ATP-dependent protein folding chaperone"/>
    <property type="evidence" value="ECO:0007669"/>
    <property type="project" value="InterPro"/>
</dbReference>
<dbReference type="PRINTS" id="PR00301">
    <property type="entry name" value="HEATSHOCK70"/>
</dbReference>
<keyword evidence="2 6" id="KW-0547">Nucleotide-binding</keyword>
<keyword evidence="10" id="KW-1185">Reference proteome</keyword>
<reference evidence="9" key="1">
    <citation type="submission" date="2023-03" db="EMBL/GenBank/DDBJ databases">
        <title>Actinorhabdospora filicis NBRC 111898.</title>
        <authorList>
            <person name="Ichikawa N."/>
            <person name="Sato H."/>
            <person name="Tonouchi N."/>
        </authorList>
    </citation>
    <scope>NUCLEOTIDE SEQUENCE</scope>
    <source>
        <strain evidence="9">NBRC 111898</strain>
    </source>
</reference>
<evidence type="ECO:0000256" key="6">
    <source>
        <dbReference type="RuleBase" id="RU003322"/>
    </source>
</evidence>
<feature type="transmembrane region" description="Helical" evidence="8">
    <location>
        <begin position="503"/>
        <end position="522"/>
    </location>
</feature>
<gene>
    <name evidence="9" type="ORF">Afil01_08710</name>
</gene>
<dbReference type="AlphaFoldDB" id="A0A9W6SF69"/>
<sequence length="700" mass="74620">MRLGVDFGTSHTVAVLAYPDGRTKSMLFDDGTPLLRSAVYADGDGTIQVGRDAVRRAGLDPTRYEPNPKQRIDEQSVLLGDGEYKLTDLFAAVLGRVVSEVRRVAGSIPSDVVMTYPAAWGARRREILTTAAAQAGLHNVRLIPEPVGAAVYFTSVLGHQVADGRPLGVFDFGGGTLDVAVVRRDGNTFTVLSTGGLPDLGGVDLDSALVDHLGQLIAQRDPALWRRLANPETSNDRRARQLLWDDVRGAKESLSRTTSAPVNVPETDTDLHLTRDEFERLTTPLLARAIAETQRVIREARIEPAQLSGLFLVGGSSRVPLVARMLHSGLGVPPTVLEQPEVAVAEGAAKLGAAKNPQSAPTPPPPRPPASGPPMNAPTPPPSNRPMSAAPMSAPPVSPAPMSTPPMSNRPMSAPPVSSPPVSSIPVTPAPRPYSPPQPSYSPPPPRPPVLPPVQQHRPPPPRPMPMAAPAPPPPQVIQVPYAVPVPHAPQPVVVRRRRSKTGWIILLVLVGIVGFCCYGTLVKPSIMAGLLGRGFVDAFDQDPKMHGGEVPYPLSGFFDSWKPALNECWTTQKGAVYSGPITTGFNAITDKIDGEVTWVLCTFDDDIKSEFGADSIIFIDNDADGGGQAVEDKFAEIYGLKDPWNGSGKSGLDEYQMARTVISGDYTAGSDDAFALSMSSVDSKTTVAKLTDLFQAYSK</sequence>
<keyword evidence="8" id="KW-0812">Transmembrane</keyword>
<dbReference type="InterPro" id="IPR043129">
    <property type="entry name" value="ATPase_NBD"/>
</dbReference>
<dbReference type="GO" id="GO:0005524">
    <property type="term" value="F:ATP binding"/>
    <property type="evidence" value="ECO:0007669"/>
    <property type="project" value="UniProtKB-KW"/>
</dbReference>
<comment type="similarity">
    <text evidence="1 6">Belongs to the heat shock protein 70 family.</text>
</comment>
<evidence type="ECO:0000256" key="1">
    <source>
        <dbReference type="ARBA" id="ARBA00007381"/>
    </source>
</evidence>
<feature type="compositionally biased region" description="Pro residues" evidence="7">
    <location>
        <begin position="393"/>
        <end position="404"/>
    </location>
</feature>
<evidence type="ECO:0000256" key="4">
    <source>
        <dbReference type="ARBA" id="ARBA00023016"/>
    </source>
</evidence>
<feature type="compositionally biased region" description="Pro residues" evidence="7">
    <location>
        <begin position="428"/>
        <end position="472"/>
    </location>
</feature>
<dbReference type="Proteomes" id="UP001165079">
    <property type="component" value="Unassembled WGS sequence"/>
</dbReference>
<evidence type="ECO:0000256" key="7">
    <source>
        <dbReference type="SAM" id="MobiDB-lite"/>
    </source>
</evidence>
<protein>
    <recommendedName>
        <fullName evidence="11">Hsp70 protein</fullName>
    </recommendedName>
</protein>
<evidence type="ECO:0000256" key="8">
    <source>
        <dbReference type="SAM" id="Phobius"/>
    </source>
</evidence>
<organism evidence="9 10">
    <name type="scientific">Actinorhabdospora filicis</name>
    <dbReference type="NCBI Taxonomy" id="1785913"/>
    <lineage>
        <taxon>Bacteria</taxon>
        <taxon>Bacillati</taxon>
        <taxon>Actinomycetota</taxon>
        <taxon>Actinomycetes</taxon>
        <taxon>Micromonosporales</taxon>
        <taxon>Micromonosporaceae</taxon>
        <taxon>Actinorhabdospora</taxon>
    </lineage>
</organism>
<dbReference type="EMBL" id="BSTX01000001">
    <property type="protein sequence ID" value="GLZ76064.1"/>
    <property type="molecule type" value="Genomic_DNA"/>
</dbReference>
<evidence type="ECO:0000256" key="5">
    <source>
        <dbReference type="ARBA" id="ARBA00023186"/>
    </source>
</evidence>
<feature type="region of interest" description="Disordered" evidence="7">
    <location>
        <begin position="352"/>
        <end position="472"/>
    </location>
</feature>
<dbReference type="PANTHER" id="PTHR19375">
    <property type="entry name" value="HEAT SHOCK PROTEIN 70KDA"/>
    <property type="match status" value="1"/>
</dbReference>
<accession>A0A9W6SF69</accession>
<keyword evidence="8" id="KW-0472">Membrane</keyword>
<dbReference type="PROSITE" id="PS01036">
    <property type="entry name" value="HSP70_3"/>
    <property type="match status" value="1"/>
</dbReference>
<dbReference type="InterPro" id="IPR018181">
    <property type="entry name" value="Heat_shock_70_CS"/>
</dbReference>
<keyword evidence="3 6" id="KW-0067">ATP-binding</keyword>
<dbReference type="Gene3D" id="3.30.420.40">
    <property type="match status" value="2"/>
</dbReference>
<keyword evidence="5" id="KW-0143">Chaperone</keyword>
<name>A0A9W6SF69_9ACTN</name>
<comment type="caution">
    <text evidence="9">The sequence shown here is derived from an EMBL/GenBank/DDBJ whole genome shotgun (WGS) entry which is preliminary data.</text>
</comment>
<feature type="compositionally biased region" description="Pro residues" evidence="7">
    <location>
        <begin position="360"/>
        <end position="384"/>
    </location>
</feature>
<dbReference type="SUPFAM" id="SSF53067">
    <property type="entry name" value="Actin-like ATPase domain"/>
    <property type="match status" value="2"/>
</dbReference>
<keyword evidence="8" id="KW-1133">Transmembrane helix</keyword>
<keyword evidence="4" id="KW-0346">Stress response</keyword>
<dbReference type="InterPro" id="IPR013126">
    <property type="entry name" value="Hsp_70_fam"/>
</dbReference>
<dbReference type="Gene3D" id="3.90.640.10">
    <property type="entry name" value="Actin, Chain A, domain 4"/>
    <property type="match status" value="1"/>
</dbReference>
<evidence type="ECO:0000313" key="10">
    <source>
        <dbReference type="Proteomes" id="UP001165079"/>
    </source>
</evidence>
<proteinExistence type="inferred from homology"/>
<evidence type="ECO:0000313" key="9">
    <source>
        <dbReference type="EMBL" id="GLZ76064.1"/>
    </source>
</evidence>
<dbReference type="Pfam" id="PF00012">
    <property type="entry name" value="HSP70"/>
    <property type="match status" value="1"/>
</dbReference>
<evidence type="ECO:0000256" key="3">
    <source>
        <dbReference type="ARBA" id="ARBA00022840"/>
    </source>
</evidence>